<evidence type="ECO:0000313" key="4">
    <source>
        <dbReference type="Proteomes" id="UP001378592"/>
    </source>
</evidence>
<keyword evidence="4" id="KW-1185">Reference proteome</keyword>
<name>A0AAN9V551_9ORTH</name>
<proteinExistence type="predicted"/>
<protein>
    <recommendedName>
        <fullName evidence="2">EF-hand domain-containing protein</fullName>
    </recommendedName>
</protein>
<dbReference type="EMBL" id="JAZDUA010000987">
    <property type="protein sequence ID" value="KAK7788637.1"/>
    <property type="molecule type" value="Genomic_DNA"/>
</dbReference>
<comment type="caution">
    <text evidence="3">The sequence shown here is derived from an EMBL/GenBank/DDBJ whole genome shotgun (WGS) entry which is preliminary data.</text>
</comment>
<gene>
    <name evidence="3" type="ORF">R5R35_013957</name>
</gene>
<dbReference type="AlphaFoldDB" id="A0AAN9V551"/>
<evidence type="ECO:0000256" key="1">
    <source>
        <dbReference type="ARBA" id="ARBA00022837"/>
    </source>
</evidence>
<dbReference type="InterPro" id="IPR018247">
    <property type="entry name" value="EF_Hand_1_Ca_BS"/>
</dbReference>
<dbReference type="InterPro" id="IPR011992">
    <property type="entry name" value="EF-hand-dom_pair"/>
</dbReference>
<dbReference type="SUPFAM" id="SSF47473">
    <property type="entry name" value="EF-hand"/>
    <property type="match status" value="1"/>
</dbReference>
<dbReference type="Proteomes" id="UP001378592">
    <property type="component" value="Unassembled WGS sequence"/>
</dbReference>
<dbReference type="Gene3D" id="1.10.238.10">
    <property type="entry name" value="EF-hand"/>
    <property type="match status" value="1"/>
</dbReference>
<reference evidence="3 4" key="1">
    <citation type="submission" date="2024-03" db="EMBL/GenBank/DDBJ databases">
        <title>The genome assembly and annotation of the cricket Gryllus longicercus Weissman &amp; Gray.</title>
        <authorList>
            <person name="Szrajer S."/>
            <person name="Gray D."/>
            <person name="Ylla G."/>
        </authorList>
    </citation>
    <scope>NUCLEOTIDE SEQUENCE [LARGE SCALE GENOMIC DNA]</scope>
    <source>
        <strain evidence="3">DAG 2021-001</strain>
        <tissue evidence="3">Whole body minus gut</tissue>
    </source>
</reference>
<dbReference type="InterPro" id="IPR002048">
    <property type="entry name" value="EF_hand_dom"/>
</dbReference>
<evidence type="ECO:0000259" key="2">
    <source>
        <dbReference type="PROSITE" id="PS50222"/>
    </source>
</evidence>
<dbReference type="Pfam" id="PF13202">
    <property type="entry name" value="EF-hand_5"/>
    <property type="match status" value="2"/>
</dbReference>
<feature type="domain" description="EF-hand" evidence="2">
    <location>
        <begin position="104"/>
        <end position="133"/>
    </location>
</feature>
<dbReference type="PROSITE" id="PS00018">
    <property type="entry name" value="EF_HAND_1"/>
    <property type="match status" value="3"/>
</dbReference>
<dbReference type="GO" id="GO:0005509">
    <property type="term" value="F:calcium ion binding"/>
    <property type="evidence" value="ECO:0007669"/>
    <property type="project" value="InterPro"/>
</dbReference>
<organism evidence="3 4">
    <name type="scientific">Gryllus longicercus</name>
    <dbReference type="NCBI Taxonomy" id="2509291"/>
    <lineage>
        <taxon>Eukaryota</taxon>
        <taxon>Metazoa</taxon>
        <taxon>Ecdysozoa</taxon>
        <taxon>Arthropoda</taxon>
        <taxon>Hexapoda</taxon>
        <taxon>Insecta</taxon>
        <taxon>Pterygota</taxon>
        <taxon>Neoptera</taxon>
        <taxon>Polyneoptera</taxon>
        <taxon>Orthoptera</taxon>
        <taxon>Ensifera</taxon>
        <taxon>Gryllidea</taxon>
        <taxon>Grylloidea</taxon>
        <taxon>Gryllidae</taxon>
        <taxon>Gryllinae</taxon>
        <taxon>Gryllus</taxon>
    </lineage>
</organism>
<dbReference type="PROSITE" id="PS50222">
    <property type="entry name" value="EF_HAND_2"/>
    <property type="match status" value="1"/>
</dbReference>
<evidence type="ECO:0000313" key="3">
    <source>
        <dbReference type="EMBL" id="KAK7788637.1"/>
    </source>
</evidence>
<sequence length="184" mass="21381">MADFRKAKLLYVFNVFFDVNKSGTIEKKDFELAIENICRTRGWADTDPKSTQTKDVLLRVWEGLRAKADTDKDQQVSQDEWIRMWDDFKKNPESVLEWQNLYKDFIFDHVDSSGDGTIDLEEFTTVFTGYGLSAEECGQAYDKFTSNKTVEVDRPVFAKLWQEFFTSEDPNAPGNFIFGKTTFQ</sequence>
<accession>A0AAN9V551</accession>
<keyword evidence="1" id="KW-0106">Calcium</keyword>